<accession>A0A7T3FXU0</accession>
<gene>
    <name evidence="1" type="ORF">I7X12_18890</name>
</gene>
<proteinExistence type="predicted"/>
<dbReference type="RefSeq" id="WP_198061562.1">
    <property type="nucleotide sequence ID" value="NZ_CP065856.1"/>
</dbReference>
<protein>
    <recommendedName>
        <fullName evidence="3">ArsR family transcriptional regulator</fullName>
    </recommendedName>
</protein>
<dbReference type="KEGG" id="hlt:I7X12_18890"/>
<dbReference type="GeneID" id="60590605"/>
<dbReference type="OrthoDB" id="241157at2157"/>
<dbReference type="EMBL" id="CP065856">
    <property type="protein sequence ID" value="QPV62764.1"/>
    <property type="molecule type" value="Genomic_DNA"/>
</dbReference>
<dbReference type="Proteomes" id="UP000595001">
    <property type="component" value="Chromosome"/>
</dbReference>
<reference evidence="1 2" key="1">
    <citation type="submission" date="2020-12" db="EMBL/GenBank/DDBJ databases">
        <title>Halosimplex halophilum sp. nov. and Halosimplex salinum sp. nov., two new members of the genus Halosimplex.</title>
        <authorList>
            <person name="Cui H.L."/>
        </authorList>
    </citation>
    <scope>NUCLEOTIDE SEQUENCE [LARGE SCALE GENOMIC DNA]</scope>
    <source>
        <strain evidence="1 2">YGH94</strain>
    </source>
</reference>
<evidence type="ECO:0000313" key="2">
    <source>
        <dbReference type="Proteomes" id="UP000595001"/>
    </source>
</evidence>
<evidence type="ECO:0008006" key="3">
    <source>
        <dbReference type="Google" id="ProtNLM"/>
    </source>
</evidence>
<keyword evidence="2" id="KW-1185">Reference proteome</keyword>
<sequence>MSPSAATDAARTVDRSLSLLASGPRRAILTELSSSPGIGGEELDRIRARFGATEVEFETQLFHVHLPKLTAEEVVEFDLDPLSVRRGPRFEELGPLLEALRPIDGPVGD</sequence>
<name>A0A7T3FXU0_9EURY</name>
<dbReference type="AlphaFoldDB" id="A0A7T3FXU0"/>
<organism evidence="1 2">
    <name type="scientific">Halosimplex litoreum</name>
    <dbReference type="NCBI Taxonomy" id="1198301"/>
    <lineage>
        <taxon>Archaea</taxon>
        <taxon>Methanobacteriati</taxon>
        <taxon>Methanobacteriota</taxon>
        <taxon>Stenosarchaea group</taxon>
        <taxon>Halobacteria</taxon>
        <taxon>Halobacteriales</taxon>
        <taxon>Haloarculaceae</taxon>
        <taxon>Halosimplex</taxon>
    </lineage>
</organism>
<evidence type="ECO:0000313" key="1">
    <source>
        <dbReference type="EMBL" id="QPV62764.1"/>
    </source>
</evidence>